<feature type="compositionally biased region" description="Basic and acidic residues" evidence="5">
    <location>
        <begin position="389"/>
        <end position="398"/>
    </location>
</feature>
<keyword evidence="2 6" id="KW-0812">Transmembrane</keyword>
<feature type="transmembrane region" description="Helical" evidence="6">
    <location>
        <begin position="219"/>
        <end position="240"/>
    </location>
</feature>
<evidence type="ECO:0000256" key="1">
    <source>
        <dbReference type="ARBA" id="ARBA00004141"/>
    </source>
</evidence>
<evidence type="ECO:0000256" key="6">
    <source>
        <dbReference type="SAM" id="Phobius"/>
    </source>
</evidence>
<dbReference type="PANTHER" id="PTHR31465">
    <property type="entry name" value="PROTEIN RTA1-RELATED"/>
    <property type="match status" value="1"/>
</dbReference>
<keyword evidence="8" id="KW-1185">Reference proteome</keyword>
<evidence type="ECO:0000256" key="4">
    <source>
        <dbReference type="ARBA" id="ARBA00023136"/>
    </source>
</evidence>
<dbReference type="AlphaFoldDB" id="A0A9Q9BAK0"/>
<keyword evidence="4 6" id="KW-0472">Membrane</keyword>
<feature type="transmembrane region" description="Helical" evidence="6">
    <location>
        <begin position="135"/>
        <end position="155"/>
    </location>
</feature>
<name>A0A9Q9BAK0_9PEZI</name>
<dbReference type="GO" id="GO:0005886">
    <property type="term" value="C:plasma membrane"/>
    <property type="evidence" value="ECO:0007669"/>
    <property type="project" value="TreeGrafter"/>
</dbReference>
<dbReference type="InterPro" id="IPR007568">
    <property type="entry name" value="RTA1"/>
</dbReference>
<evidence type="ECO:0000256" key="3">
    <source>
        <dbReference type="ARBA" id="ARBA00022989"/>
    </source>
</evidence>
<feature type="compositionally biased region" description="Low complexity" evidence="5">
    <location>
        <begin position="372"/>
        <end position="381"/>
    </location>
</feature>
<accession>A0A9Q9BAK0</accession>
<feature type="transmembrane region" description="Helical" evidence="6">
    <location>
        <begin position="59"/>
        <end position="78"/>
    </location>
</feature>
<reference evidence="7" key="1">
    <citation type="submission" date="2022-06" db="EMBL/GenBank/DDBJ databases">
        <title>Complete genome sequences of two strains of the flax pathogen Septoria linicola.</title>
        <authorList>
            <person name="Lapalu N."/>
            <person name="Simon A."/>
            <person name="Demenou B."/>
            <person name="Paumier D."/>
            <person name="Guillot M.-P."/>
            <person name="Gout L."/>
            <person name="Valade R."/>
        </authorList>
    </citation>
    <scope>NUCLEOTIDE SEQUENCE</scope>
    <source>
        <strain evidence="7">SE15195</strain>
    </source>
</reference>
<keyword evidence="3 6" id="KW-1133">Transmembrane helix</keyword>
<feature type="region of interest" description="Disordered" evidence="5">
    <location>
        <begin position="363"/>
        <end position="402"/>
    </location>
</feature>
<dbReference type="Pfam" id="PF04479">
    <property type="entry name" value="RTA1"/>
    <property type="match status" value="1"/>
</dbReference>
<protein>
    <submittedName>
        <fullName evidence="7">RTA-like protein</fullName>
    </submittedName>
</protein>
<dbReference type="GO" id="GO:0000324">
    <property type="term" value="C:fungal-type vacuole"/>
    <property type="evidence" value="ECO:0007669"/>
    <property type="project" value="TreeGrafter"/>
</dbReference>
<sequence>MVGTGHFFNGSCTAIGPYCPVENSVYGYYPHLGINVFLVTTFSCLAVIHVYLGIWKKTYFYAGLLILSCAGEVGGYVGRLMLHQNPYDDVGFSLELCCLAFAPSFLAAAVHATLKHITLTFGATTSILPPPMYTWMFIAMDMVCLALLALGGSLAGNARVGPDTGMAGYVLIIAGIVVQILTLVIFAGLVCDYLYRTRRAWHNVPFTATKLLDTLKFKLYVTGVSIAYTGVLVRCIYRVVELSGGWPNGVMRSQAAFVVFESCAILAASLAFTLFHPGFCFALSRQSRSKQRKWRITFSEPMTQERRGDLEMICQGVPGNAGASTQQLSELPSPFDTQFAAKRLNSTVATLAAKPSQASLSKKPTETWYSVGSEGSSSAEARQSFAARRAQDPREGSRETWYSDATLKEADVDITTPYGQSF</sequence>
<dbReference type="EMBL" id="CP099429">
    <property type="protein sequence ID" value="USW59396.1"/>
    <property type="molecule type" value="Genomic_DNA"/>
</dbReference>
<feature type="transmembrane region" description="Helical" evidence="6">
    <location>
        <begin position="255"/>
        <end position="283"/>
    </location>
</feature>
<dbReference type="OrthoDB" id="4521223at2759"/>
<evidence type="ECO:0000256" key="5">
    <source>
        <dbReference type="SAM" id="MobiDB-lite"/>
    </source>
</evidence>
<dbReference type="Proteomes" id="UP001056384">
    <property type="component" value="Chromosome 12"/>
</dbReference>
<evidence type="ECO:0000256" key="2">
    <source>
        <dbReference type="ARBA" id="ARBA00022692"/>
    </source>
</evidence>
<organism evidence="7 8">
    <name type="scientific">Septoria linicola</name>
    <dbReference type="NCBI Taxonomy" id="215465"/>
    <lineage>
        <taxon>Eukaryota</taxon>
        <taxon>Fungi</taxon>
        <taxon>Dikarya</taxon>
        <taxon>Ascomycota</taxon>
        <taxon>Pezizomycotina</taxon>
        <taxon>Dothideomycetes</taxon>
        <taxon>Dothideomycetidae</taxon>
        <taxon>Mycosphaerellales</taxon>
        <taxon>Mycosphaerellaceae</taxon>
        <taxon>Septoria</taxon>
    </lineage>
</organism>
<feature type="transmembrane region" description="Helical" evidence="6">
    <location>
        <begin position="167"/>
        <end position="195"/>
    </location>
</feature>
<proteinExistence type="predicted"/>
<feature type="transmembrane region" description="Helical" evidence="6">
    <location>
        <begin position="32"/>
        <end position="52"/>
    </location>
</feature>
<dbReference type="PANTHER" id="PTHR31465:SF8">
    <property type="entry name" value="DOMAIN PROTEIN, PUTATIVE (AFU_ORTHOLOGUE AFUA_6G14140)-RELATED"/>
    <property type="match status" value="1"/>
</dbReference>
<evidence type="ECO:0000313" key="8">
    <source>
        <dbReference type="Proteomes" id="UP001056384"/>
    </source>
</evidence>
<evidence type="ECO:0000313" key="7">
    <source>
        <dbReference type="EMBL" id="USW59396.1"/>
    </source>
</evidence>
<feature type="transmembrane region" description="Helical" evidence="6">
    <location>
        <begin position="90"/>
        <end position="114"/>
    </location>
</feature>
<gene>
    <name evidence="7" type="ORF">Slin15195_G127150</name>
</gene>
<comment type="subcellular location">
    <subcellularLocation>
        <location evidence="1">Membrane</location>
        <topology evidence="1">Multi-pass membrane protein</topology>
    </subcellularLocation>
</comment>